<evidence type="ECO:0000256" key="2">
    <source>
        <dbReference type="ARBA" id="ARBA00022679"/>
    </source>
</evidence>
<dbReference type="GO" id="GO:0008360">
    <property type="term" value="P:regulation of cell shape"/>
    <property type="evidence" value="ECO:0007669"/>
    <property type="project" value="UniProtKB-KW"/>
</dbReference>
<dbReference type="InterPro" id="IPR050644">
    <property type="entry name" value="PG_Glycine_Bridge_Synth"/>
</dbReference>
<dbReference type="Gene3D" id="3.40.630.30">
    <property type="match status" value="2"/>
</dbReference>
<evidence type="ECO:0000313" key="9">
    <source>
        <dbReference type="Proteomes" id="UP000285288"/>
    </source>
</evidence>
<evidence type="ECO:0000256" key="5">
    <source>
        <dbReference type="ARBA" id="ARBA00023315"/>
    </source>
</evidence>
<keyword evidence="2 8" id="KW-0808">Transferase</keyword>
<dbReference type="PANTHER" id="PTHR36174:SF1">
    <property type="entry name" value="LIPID II:GLYCINE GLYCYLTRANSFERASE"/>
    <property type="match status" value="1"/>
</dbReference>
<keyword evidence="3" id="KW-0133">Cell shape</keyword>
<dbReference type="GO" id="GO:0016755">
    <property type="term" value="F:aminoacyltransferase activity"/>
    <property type="evidence" value="ECO:0007669"/>
    <property type="project" value="InterPro"/>
</dbReference>
<dbReference type="InterPro" id="IPR003447">
    <property type="entry name" value="FEMABX"/>
</dbReference>
<dbReference type="Proteomes" id="UP000285288">
    <property type="component" value="Unassembled WGS sequence"/>
</dbReference>
<feature type="coiled-coil region" evidence="7">
    <location>
        <begin position="250"/>
        <end position="295"/>
    </location>
</feature>
<comment type="caution">
    <text evidence="8">The sequence shown here is derived from an EMBL/GenBank/DDBJ whole genome shotgun (WGS) entry which is preliminary data.</text>
</comment>
<dbReference type="SUPFAM" id="SSF55729">
    <property type="entry name" value="Acyl-CoA N-acyltransferases (Nat)"/>
    <property type="match status" value="2"/>
</dbReference>
<dbReference type="PROSITE" id="PS51191">
    <property type="entry name" value="FEMABX"/>
    <property type="match status" value="1"/>
</dbReference>
<evidence type="ECO:0000256" key="7">
    <source>
        <dbReference type="SAM" id="Coils"/>
    </source>
</evidence>
<keyword evidence="4" id="KW-0573">Peptidoglycan synthesis</keyword>
<evidence type="ECO:0000256" key="6">
    <source>
        <dbReference type="ARBA" id="ARBA00023316"/>
    </source>
</evidence>
<dbReference type="InterPro" id="IPR016181">
    <property type="entry name" value="Acyl_CoA_acyltransferase"/>
</dbReference>
<protein>
    <submittedName>
        <fullName evidence="8">Peptidoglycan bridge formation glycyltransferase FemA/FemB family protein</fullName>
    </submittedName>
</protein>
<keyword evidence="6" id="KW-0961">Cell wall biogenesis/degradation</keyword>
<comment type="similarity">
    <text evidence="1">Belongs to the FemABX family.</text>
</comment>
<dbReference type="GO" id="GO:0009252">
    <property type="term" value="P:peptidoglycan biosynthetic process"/>
    <property type="evidence" value="ECO:0007669"/>
    <property type="project" value="UniProtKB-KW"/>
</dbReference>
<reference evidence="8 9" key="1">
    <citation type="submission" date="2018-08" db="EMBL/GenBank/DDBJ databases">
        <title>A genome reference for cultivated species of the human gut microbiota.</title>
        <authorList>
            <person name="Zou Y."/>
            <person name="Xue W."/>
            <person name="Luo G."/>
        </authorList>
    </citation>
    <scope>NUCLEOTIDE SEQUENCE [LARGE SCALE GENOMIC DNA]</scope>
    <source>
        <strain evidence="8 9">AM42-13AC</strain>
    </source>
</reference>
<evidence type="ECO:0000256" key="4">
    <source>
        <dbReference type="ARBA" id="ARBA00022984"/>
    </source>
</evidence>
<name>A0A413UF81_9FIRM</name>
<dbReference type="PANTHER" id="PTHR36174">
    <property type="entry name" value="LIPID II:GLYCINE GLYCYLTRANSFERASE"/>
    <property type="match status" value="1"/>
</dbReference>
<evidence type="ECO:0000313" key="8">
    <source>
        <dbReference type="EMBL" id="RHB09087.1"/>
    </source>
</evidence>
<evidence type="ECO:0000256" key="3">
    <source>
        <dbReference type="ARBA" id="ARBA00022960"/>
    </source>
</evidence>
<sequence length="411" mass="48597">MEFDMSYLFFKNINQEEFDEFVEKHEYCNLLQSYNWAKVKNNWDHLYTGVYKNNELVATGLVLIKRLPLSFCMYYLPRGPIMDYKDKELVQYYFDQLKKLAKKDHCIFIKFDPAIHVNDYDSKSYNINRYKETELYLDTFKSCKAIHLGYTTSIVDTVQPRFQSNVYSYENINETLPKHTKRLIKDADRRNVQIIHGQGELLDEFSRLVELTKSRKGVALRDKGYFKTLLENYPEGGVTFLATCNVYKLNEDAKIKKVKLEKEIAQTCENAKKKLHRLEDQLRSVDNDIKEFKEIFSEFGQEDKDIAIAGILSIQYGNTCEMLYAGMDERFKKFMPQYEEYVENFKWAFEKGCSWSNMGGVEGTLDDGLTKFKDNFNPTINEFIGEFDIPIYPFMYRLTQKAYKILKSKHM</sequence>
<organism evidence="8 9">
    <name type="scientific">Holdemanella biformis</name>
    <dbReference type="NCBI Taxonomy" id="1735"/>
    <lineage>
        <taxon>Bacteria</taxon>
        <taxon>Bacillati</taxon>
        <taxon>Bacillota</taxon>
        <taxon>Erysipelotrichia</taxon>
        <taxon>Erysipelotrichales</taxon>
        <taxon>Erysipelotrichaceae</taxon>
        <taxon>Holdemanella</taxon>
    </lineage>
</organism>
<proteinExistence type="inferred from homology"/>
<dbReference type="EMBL" id="QSGD01000003">
    <property type="protein sequence ID" value="RHB09087.1"/>
    <property type="molecule type" value="Genomic_DNA"/>
</dbReference>
<accession>A0A413UF81</accession>
<keyword evidence="7" id="KW-0175">Coiled coil</keyword>
<dbReference type="Pfam" id="PF02388">
    <property type="entry name" value="FemAB"/>
    <property type="match status" value="1"/>
</dbReference>
<evidence type="ECO:0000256" key="1">
    <source>
        <dbReference type="ARBA" id="ARBA00009943"/>
    </source>
</evidence>
<keyword evidence="5" id="KW-0012">Acyltransferase</keyword>
<gene>
    <name evidence="8" type="ORF">DW907_01525</name>
</gene>
<dbReference type="GO" id="GO:0071555">
    <property type="term" value="P:cell wall organization"/>
    <property type="evidence" value="ECO:0007669"/>
    <property type="project" value="UniProtKB-KW"/>
</dbReference>
<dbReference type="AlphaFoldDB" id="A0A413UF81"/>
<dbReference type="Gene3D" id="1.20.58.90">
    <property type="match status" value="1"/>
</dbReference>